<keyword evidence="4 5" id="KW-0472">Membrane</keyword>
<protein>
    <recommendedName>
        <fullName evidence="8">Sulfate transporter family protein</fullName>
    </recommendedName>
</protein>
<comment type="subcellular location">
    <subcellularLocation>
        <location evidence="1">Membrane</location>
        <topology evidence="1">Multi-pass membrane protein</topology>
    </subcellularLocation>
</comment>
<evidence type="ECO:0000256" key="2">
    <source>
        <dbReference type="ARBA" id="ARBA00022692"/>
    </source>
</evidence>
<evidence type="ECO:0000313" key="7">
    <source>
        <dbReference type="Proteomes" id="UP000480684"/>
    </source>
</evidence>
<evidence type="ECO:0000256" key="3">
    <source>
        <dbReference type="ARBA" id="ARBA00022989"/>
    </source>
</evidence>
<dbReference type="InterPro" id="IPR059112">
    <property type="entry name" value="CysZ/EI24"/>
</dbReference>
<feature type="transmembrane region" description="Helical" evidence="5">
    <location>
        <begin position="119"/>
        <end position="150"/>
    </location>
</feature>
<evidence type="ECO:0000256" key="4">
    <source>
        <dbReference type="ARBA" id="ARBA00023136"/>
    </source>
</evidence>
<keyword evidence="3 5" id="KW-1133">Transmembrane helix</keyword>
<proteinExistence type="predicted"/>
<sequence length="226" mass="24455">MISALVKAFGQLSDPTLRRVVRLSVLGALACYAALVALVWVVLPQMRLFDADWADTGAGVVLALAALVVPLLFFPALVTSIMGVWLDDVAQAVETRHYPALTPPRPQPWTELVGGTLRFLALTVVVNLAALPVYAVLLFTGFTVVLAIAINGYLLGREYFELVATRRLEPAMVKLSFRNHLGRLWAAGAVIAVMFSIPLVNLVAPVVATAFMLHLSQSLRSPKDLL</sequence>
<reference evidence="6 7" key="1">
    <citation type="submission" date="2020-02" db="EMBL/GenBank/DDBJ databases">
        <authorList>
            <person name="Dziuba M."/>
            <person name="Kuznetsov B."/>
            <person name="Mardanov A."/>
            <person name="Ravin N."/>
            <person name="Grouzdev D."/>
        </authorList>
    </citation>
    <scope>NUCLEOTIDE SEQUENCE [LARGE SCALE GENOMIC DNA]</scope>
    <source>
        <strain evidence="6 7">SpK</strain>
    </source>
</reference>
<evidence type="ECO:0000313" key="6">
    <source>
        <dbReference type="EMBL" id="NFV81498.1"/>
    </source>
</evidence>
<feature type="transmembrane region" description="Helical" evidence="5">
    <location>
        <begin position="20"/>
        <end position="43"/>
    </location>
</feature>
<feature type="transmembrane region" description="Helical" evidence="5">
    <location>
        <begin position="63"/>
        <end position="86"/>
    </location>
</feature>
<gene>
    <name evidence="6" type="ORF">G4223_15420</name>
</gene>
<accession>A0A7C9QVD0</accession>
<feature type="transmembrane region" description="Helical" evidence="5">
    <location>
        <begin position="184"/>
        <end position="213"/>
    </location>
</feature>
<comment type="caution">
    <text evidence="6">The sequence shown here is derived from an EMBL/GenBank/DDBJ whole genome shotgun (WGS) entry which is preliminary data.</text>
</comment>
<dbReference type="RefSeq" id="WP_163681610.1">
    <property type="nucleotide sequence ID" value="NZ_JAAIYP010000041.1"/>
</dbReference>
<dbReference type="Pfam" id="PF07264">
    <property type="entry name" value="EI24"/>
    <property type="match status" value="1"/>
</dbReference>
<dbReference type="Proteomes" id="UP000480684">
    <property type="component" value="Unassembled WGS sequence"/>
</dbReference>
<keyword evidence="2 5" id="KW-0812">Transmembrane</keyword>
<dbReference type="AlphaFoldDB" id="A0A7C9QVD0"/>
<evidence type="ECO:0008006" key="8">
    <source>
        <dbReference type="Google" id="ProtNLM"/>
    </source>
</evidence>
<evidence type="ECO:0000256" key="1">
    <source>
        <dbReference type="ARBA" id="ARBA00004141"/>
    </source>
</evidence>
<keyword evidence="7" id="KW-1185">Reference proteome</keyword>
<name>A0A7C9QVD0_9PROT</name>
<evidence type="ECO:0000256" key="5">
    <source>
        <dbReference type="SAM" id="Phobius"/>
    </source>
</evidence>
<dbReference type="EMBL" id="JAAIYP010000041">
    <property type="protein sequence ID" value="NFV81498.1"/>
    <property type="molecule type" value="Genomic_DNA"/>
</dbReference>
<organism evidence="6 7">
    <name type="scientific">Magnetospirillum aberrantis SpK</name>
    <dbReference type="NCBI Taxonomy" id="908842"/>
    <lineage>
        <taxon>Bacteria</taxon>
        <taxon>Pseudomonadati</taxon>
        <taxon>Pseudomonadota</taxon>
        <taxon>Alphaproteobacteria</taxon>
        <taxon>Rhodospirillales</taxon>
        <taxon>Rhodospirillaceae</taxon>
        <taxon>Magnetospirillum</taxon>
    </lineage>
</organism>